<comment type="caution">
    <text evidence="2">The sequence shown here is derived from an EMBL/GenBank/DDBJ whole genome shotgun (WGS) entry which is preliminary data.</text>
</comment>
<organism evidence="2 3">
    <name type="scientific">Hortaea werneckii</name>
    <name type="common">Black yeast</name>
    <name type="synonym">Cladosporium werneckii</name>
    <dbReference type="NCBI Taxonomy" id="91943"/>
    <lineage>
        <taxon>Eukaryota</taxon>
        <taxon>Fungi</taxon>
        <taxon>Dikarya</taxon>
        <taxon>Ascomycota</taxon>
        <taxon>Pezizomycotina</taxon>
        <taxon>Dothideomycetes</taxon>
        <taxon>Dothideomycetidae</taxon>
        <taxon>Mycosphaerellales</taxon>
        <taxon>Teratosphaeriaceae</taxon>
        <taxon>Hortaea</taxon>
    </lineage>
</organism>
<gene>
    <name evidence="2" type="ORF">D0867_15289</name>
</gene>
<name>A0A3M6XIY3_HORWE</name>
<protein>
    <recommendedName>
        <fullName evidence="1">F-box domain-containing protein</fullName>
    </recommendedName>
</protein>
<reference evidence="2 3" key="1">
    <citation type="journal article" date="2018" name="BMC Genomics">
        <title>Genomic evidence for intraspecific hybridization in a clonal and extremely halotolerant yeast.</title>
        <authorList>
            <person name="Gostincar C."/>
            <person name="Stajich J.E."/>
            <person name="Zupancic J."/>
            <person name="Zalar P."/>
            <person name="Gunde-Cimerman N."/>
        </authorList>
    </citation>
    <scope>NUCLEOTIDE SEQUENCE [LARGE SCALE GENOMIC DNA]</scope>
    <source>
        <strain evidence="2 3">EXF-6669</strain>
    </source>
</reference>
<feature type="domain" description="F-box" evidence="1">
    <location>
        <begin position="63"/>
        <end position="94"/>
    </location>
</feature>
<dbReference type="Proteomes" id="UP000271337">
    <property type="component" value="Unassembled WGS sequence"/>
</dbReference>
<dbReference type="InterPro" id="IPR001810">
    <property type="entry name" value="F-box_dom"/>
</dbReference>
<dbReference type="Pfam" id="PF00646">
    <property type="entry name" value="F-box"/>
    <property type="match status" value="1"/>
</dbReference>
<dbReference type="VEuPathDB" id="FungiDB:BTJ68_09835"/>
<dbReference type="OrthoDB" id="3800738at2759"/>
<dbReference type="SUPFAM" id="SSF81383">
    <property type="entry name" value="F-box domain"/>
    <property type="match status" value="1"/>
</dbReference>
<accession>A0A3M6XIY3</accession>
<dbReference type="AlphaFoldDB" id="A0A3M6XIY3"/>
<dbReference type="InterPro" id="IPR036047">
    <property type="entry name" value="F-box-like_dom_sf"/>
</dbReference>
<evidence type="ECO:0000313" key="3">
    <source>
        <dbReference type="Proteomes" id="UP000271337"/>
    </source>
</evidence>
<proteinExistence type="predicted"/>
<sequence length="309" mass="35282">MAPKKRKAEVDHGSRKASTCTSFTRSRFTDHHQKKAAKTPTTRRITRVMTTDAARRAVFETAELLENIVMQLPPRKIFVIQRVCKQFRDIVATSIKLQQRLFLRSDGTEAQEWRVAAKDDAEFPNSDWLRTHRFVKSTYIAEADENLGVAFKPVRLGHALEVEELEYGEPASYSYPLADQWVDFRQEMNCLGESSLAKTYLTHPPTQQVIVDLPFSYKSTRYRGRVEISGPDGLKVADIVHAIRCSEFWDIIQCRTATHEAKTFKHVSIQEITGDENFLDKTKIDWKSAAMILPDCIAPTEDEWAAMAG</sequence>
<evidence type="ECO:0000313" key="2">
    <source>
        <dbReference type="EMBL" id="RMX90631.1"/>
    </source>
</evidence>
<evidence type="ECO:0000259" key="1">
    <source>
        <dbReference type="Pfam" id="PF00646"/>
    </source>
</evidence>
<dbReference type="EMBL" id="QWIL01003186">
    <property type="protein sequence ID" value="RMX90631.1"/>
    <property type="molecule type" value="Genomic_DNA"/>
</dbReference>